<organism evidence="7 8">
    <name type="scientific">Stagnimonas aquatica</name>
    <dbReference type="NCBI Taxonomy" id="2689987"/>
    <lineage>
        <taxon>Bacteria</taxon>
        <taxon>Pseudomonadati</taxon>
        <taxon>Pseudomonadota</taxon>
        <taxon>Gammaproteobacteria</taxon>
        <taxon>Nevskiales</taxon>
        <taxon>Nevskiaceae</taxon>
        <taxon>Stagnimonas</taxon>
    </lineage>
</organism>
<accession>A0A3N0V9N7</accession>
<dbReference type="HAMAP" id="MF_00671">
    <property type="entry name" value="TolB"/>
    <property type="match status" value="1"/>
</dbReference>
<dbReference type="EMBL" id="RJVO01000004">
    <property type="protein sequence ID" value="ROH89425.1"/>
    <property type="molecule type" value="Genomic_DNA"/>
</dbReference>
<evidence type="ECO:0000256" key="4">
    <source>
        <dbReference type="ARBA" id="ARBA00022764"/>
    </source>
</evidence>
<dbReference type="Pfam" id="PF07676">
    <property type="entry name" value="PD40"/>
    <property type="match status" value="1"/>
</dbReference>
<dbReference type="AlphaFoldDB" id="A0A3N0V9N7"/>
<comment type="function">
    <text evidence="5">Part of the Tol-Pal system, which plays a role in outer membrane invagination during cell division and is important for maintaining outer membrane integrity.</text>
</comment>
<evidence type="ECO:0000256" key="3">
    <source>
        <dbReference type="ARBA" id="ARBA00022729"/>
    </source>
</evidence>
<feature type="domain" description="TolB N-terminal" evidence="6">
    <location>
        <begin position="33"/>
        <end position="135"/>
    </location>
</feature>
<evidence type="ECO:0000259" key="6">
    <source>
        <dbReference type="Pfam" id="PF04052"/>
    </source>
</evidence>
<comment type="caution">
    <text evidence="7">The sequence shown here is derived from an EMBL/GenBank/DDBJ whole genome shotgun (WGS) entry which is preliminary data.</text>
</comment>
<dbReference type="GO" id="GO:0017038">
    <property type="term" value="P:protein import"/>
    <property type="evidence" value="ECO:0007669"/>
    <property type="project" value="InterPro"/>
</dbReference>
<comment type="subcellular location">
    <subcellularLocation>
        <location evidence="1 5">Periplasm</location>
    </subcellularLocation>
</comment>
<keyword evidence="5" id="KW-0131">Cell cycle</keyword>
<dbReference type="FunCoup" id="A0A3N0V9N7">
    <property type="interactions" value="64"/>
</dbReference>
<evidence type="ECO:0000256" key="2">
    <source>
        <dbReference type="ARBA" id="ARBA00009820"/>
    </source>
</evidence>
<dbReference type="InParanoid" id="A0A3N0V9N7"/>
<dbReference type="NCBIfam" id="TIGR02800">
    <property type="entry name" value="propeller_TolB"/>
    <property type="match status" value="1"/>
</dbReference>
<dbReference type="Pfam" id="PF26549">
    <property type="entry name" value="Tricorn_N"/>
    <property type="match status" value="1"/>
</dbReference>
<keyword evidence="4 5" id="KW-0574">Periplasm</keyword>
<dbReference type="SUPFAM" id="SSF69304">
    <property type="entry name" value="Tricorn protease N-terminal domain"/>
    <property type="match status" value="1"/>
</dbReference>
<dbReference type="InterPro" id="IPR011042">
    <property type="entry name" value="6-blade_b-propeller_TolB-like"/>
</dbReference>
<dbReference type="GO" id="GO:0042597">
    <property type="term" value="C:periplasmic space"/>
    <property type="evidence" value="ECO:0007669"/>
    <property type="project" value="UniProtKB-SubCell"/>
</dbReference>
<dbReference type="RefSeq" id="WP_123211722.1">
    <property type="nucleotide sequence ID" value="NZ_RJVO01000004.1"/>
</dbReference>
<comment type="similarity">
    <text evidence="2 5">Belongs to the TolB family.</text>
</comment>
<evidence type="ECO:0000313" key="8">
    <source>
        <dbReference type="Proteomes" id="UP000282106"/>
    </source>
</evidence>
<comment type="subunit">
    <text evidence="5">The Tol-Pal system is composed of five core proteins: the inner membrane proteins TolA, TolQ and TolR, the periplasmic protein TolB and the outer membrane protein Pal. They form a network linking the inner and outer membranes and the peptidoglycan layer.</text>
</comment>
<dbReference type="PANTHER" id="PTHR36842:SF1">
    <property type="entry name" value="PROTEIN TOLB"/>
    <property type="match status" value="1"/>
</dbReference>
<dbReference type="Pfam" id="PF04052">
    <property type="entry name" value="TolB_N"/>
    <property type="match status" value="1"/>
</dbReference>
<dbReference type="Proteomes" id="UP000282106">
    <property type="component" value="Unassembled WGS sequence"/>
</dbReference>
<feature type="signal peptide" evidence="5">
    <location>
        <begin position="1"/>
        <end position="31"/>
    </location>
</feature>
<dbReference type="PANTHER" id="PTHR36842">
    <property type="entry name" value="PROTEIN TOLB HOMOLOG"/>
    <property type="match status" value="1"/>
</dbReference>
<evidence type="ECO:0000256" key="1">
    <source>
        <dbReference type="ARBA" id="ARBA00004418"/>
    </source>
</evidence>
<protein>
    <recommendedName>
        <fullName evidence="5">Tol-Pal system protein TolB</fullName>
    </recommendedName>
</protein>
<name>A0A3N0V9N7_9GAMM</name>
<dbReference type="Gene3D" id="2.120.10.30">
    <property type="entry name" value="TolB, C-terminal domain"/>
    <property type="match status" value="1"/>
</dbReference>
<dbReference type="InterPro" id="IPR014167">
    <property type="entry name" value="Tol-Pal_TolB"/>
</dbReference>
<proteinExistence type="inferred from homology"/>
<dbReference type="SUPFAM" id="SSF52964">
    <property type="entry name" value="TolB, N-terminal domain"/>
    <property type="match status" value="1"/>
</dbReference>
<keyword evidence="3 5" id="KW-0732">Signal</keyword>
<dbReference type="InterPro" id="IPR007195">
    <property type="entry name" value="TolB_N"/>
</dbReference>
<keyword evidence="8" id="KW-1185">Reference proteome</keyword>
<gene>
    <name evidence="5 7" type="primary">tolB</name>
    <name evidence="7" type="ORF">ED208_09780</name>
</gene>
<dbReference type="Gene3D" id="3.40.50.10070">
    <property type="entry name" value="TolB, N-terminal domain"/>
    <property type="match status" value="1"/>
</dbReference>
<dbReference type="GO" id="GO:0051301">
    <property type="term" value="P:cell division"/>
    <property type="evidence" value="ECO:0007669"/>
    <property type="project" value="UniProtKB-UniRule"/>
</dbReference>
<sequence length="438" mass="47289" precursor="true">MRLFYNLRVSLSQSVLPVLAALLVCSGPARAALDISVVGGDTGAQPIAVAPFATPPDINFDVAGIVEADLVRSGLFTALPRADMLETPSAVNQVDYRNWRAVGMENLVIGSLSRSPKGGVAVRFFLLDVYRGQQVLGFDMPAVTPDQLRVVSHQIADLIYEKLTGTKGYFNTQIAYVTASGYGLARRFELIVADADGYNPRTIAASRETLMSPAWSPDGKKLAYVGYEKGRSAIFIHTLATGELRKLVSERGINGAPVWSPDGSKMIVTLSFETNPDLYLIDIASGQRRRLTDHFAIDVEANFSPDGNTIAFTSDRGGSAQVYLMPTAGGEPRRLTFQGKQNQRPRFSPDGKSIAVVNNDGGRYSIALVDVQTGAMRKLSDGPLDESPSFAPNGAVIIYSTIGRGGAELATVTVDGRVRQRMRQPGEVREPAWGPYSR</sequence>
<feature type="chain" id="PRO_5018344922" description="Tol-Pal system protein TolB" evidence="5">
    <location>
        <begin position="32"/>
        <end position="438"/>
    </location>
</feature>
<evidence type="ECO:0000313" key="7">
    <source>
        <dbReference type="EMBL" id="ROH89425.1"/>
    </source>
</evidence>
<reference evidence="7 8" key="1">
    <citation type="submission" date="2018-10" db="EMBL/GenBank/DDBJ databases">
        <authorList>
            <person name="Chen W.-M."/>
        </authorList>
    </citation>
    <scope>NUCLEOTIDE SEQUENCE [LARGE SCALE GENOMIC DNA]</scope>
    <source>
        <strain evidence="7 8">THS-13</strain>
    </source>
</reference>
<evidence type="ECO:0000256" key="5">
    <source>
        <dbReference type="HAMAP-Rule" id="MF_00671"/>
    </source>
</evidence>
<keyword evidence="5" id="KW-0132">Cell division</keyword>
<dbReference type="InterPro" id="IPR011659">
    <property type="entry name" value="WD40"/>
</dbReference>